<dbReference type="EMBL" id="SIUB01000008">
    <property type="protein sequence ID" value="TBN48289.1"/>
    <property type="molecule type" value="Genomic_DNA"/>
</dbReference>
<gene>
    <name evidence="2" type="ORF">EYR15_14545</name>
</gene>
<dbReference type="AlphaFoldDB" id="A0A4Q9GH26"/>
<dbReference type="OrthoDB" id="7906671at2"/>
<evidence type="ECO:0000313" key="2">
    <source>
        <dbReference type="EMBL" id="TBN48289.1"/>
    </source>
</evidence>
<keyword evidence="1" id="KW-1133">Transmembrane helix</keyword>
<evidence type="ECO:0000313" key="3">
    <source>
        <dbReference type="Proteomes" id="UP000291613"/>
    </source>
</evidence>
<feature type="transmembrane region" description="Helical" evidence="1">
    <location>
        <begin position="86"/>
        <end position="103"/>
    </location>
</feature>
<sequence>MLARLASRILFAPVGLVCGLFAGFLTLAFLSSHDFASFCDFPDEVILLGYDMSLTTVAVAMLLGPLMAAPAFVAVMISEMFSIRSWTYHAIAGAIAVALPWSIAPSGFEGPLFNFSSVLAAGFIGGLTHWAVAGRKAGLAPEGPPPA</sequence>
<dbReference type="Proteomes" id="UP000291613">
    <property type="component" value="Unassembled WGS sequence"/>
</dbReference>
<organism evidence="2 3">
    <name type="scientific">Hansschlegelia quercus</name>
    <dbReference type="NCBI Taxonomy" id="2528245"/>
    <lineage>
        <taxon>Bacteria</taxon>
        <taxon>Pseudomonadati</taxon>
        <taxon>Pseudomonadota</taxon>
        <taxon>Alphaproteobacteria</taxon>
        <taxon>Hyphomicrobiales</taxon>
        <taxon>Methylopilaceae</taxon>
        <taxon>Hansschlegelia</taxon>
    </lineage>
</organism>
<keyword evidence="3" id="KW-1185">Reference proteome</keyword>
<dbReference type="RefSeq" id="WP_131004293.1">
    <property type="nucleotide sequence ID" value="NZ_JBHSZR010000011.1"/>
</dbReference>
<keyword evidence="1" id="KW-0812">Transmembrane</keyword>
<feature type="transmembrane region" description="Helical" evidence="1">
    <location>
        <begin position="115"/>
        <end position="133"/>
    </location>
</feature>
<keyword evidence="1" id="KW-0472">Membrane</keyword>
<reference evidence="2 3" key="1">
    <citation type="submission" date="2019-02" db="EMBL/GenBank/DDBJ databases">
        <title>Hansschlegelia quercus sp. nov., a novel methylotrophic bacterium from buds of oak (Quercus robur L.).</title>
        <authorList>
            <person name="Agafonova N.V."/>
            <person name="Kaparullina E.N."/>
            <person name="Grouzdev D.S."/>
            <person name="Doronina N.V."/>
        </authorList>
    </citation>
    <scope>NUCLEOTIDE SEQUENCE [LARGE SCALE GENOMIC DNA]</scope>
    <source>
        <strain evidence="2 3">Dub</strain>
    </source>
</reference>
<evidence type="ECO:0000256" key="1">
    <source>
        <dbReference type="SAM" id="Phobius"/>
    </source>
</evidence>
<comment type="caution">
    <text evidence="2">The sequence shown here is derived from an EMBL/GenBank/DDBJ whole genome shotgun (WGS) entry which is preliminary data.</text>
</comment>
<accession>A0A4Q9GH26</accession>
<protein>
    <submittedName>
        <fullName evidence="2">Uncharacterized protein</fullName>
    </submittedName>
</protein>
<feature type="transmembrane region" description="Helical" evidence="1">
    <location>
        <begin position="9"/>
        <end position="32"/>
    </location>
</feature>
<feature type="transmembrane region" description="Helical" evidence="1">
    <location>
        <begin position="52"/>
        <end position="74"/>
    </location>
</feature>
<proteinExistence type="predicted"/>
<name>A0A4Q9GH26_9HYPH</name>